<reference evidence="1 2" key="1">
    <citation type="submission" date="2015-12" db="EMBL/GenBank/DDBJ databases">
        <title>Draft genome sequence of Mesorhizobium sp. UFLA 01-765, a multitolerant efficient symbiont and plant-growth promoting strain isolated from Zn-mining soil using Leucaena leucocephala as a trap plant.</title>
        <authorList>
            <person name="Rangel W.M."/>
            <person name="Thijs S."/>
            <person name="Longatti S.M."/>
            <person name="Moreira F.M."/>
            <person name="Weyens N."/>
            <person name="Vangronsveld J."/>
            <person name="Van Hamme J.D."/>
            <person name="Bottos E.M."/>
            <person name="Rineau F."/>
        </authorList>
    </citation>
    <scope>NUCLEOTIDE SEQUENCE [LARGE SCALE GENOMIC DNA]</scope>
    <source>
        <strain evidence="1 2">UFLA 01-765</strain>
    </source>
</reference>
<gene>
    <name evidence="1" type="ORF">AU467_19185</name>
</gene>
<dbReference type="Proteomes" id="UP000053176">
    <property type="component" value="Unassembled WGS sequence"/>
</dbReference>
<comment type="caution">
    <text evidence="1">The sequence shown here is derived from an EMBL/GenBank/DDBJ whole genome shotgun (WGS) entry which is preliminary data.</text>
</comment>
<evidence type="ECO:0000313" key="1">
    <source>
        <dbReference type="EMBL" id="KUM26859.1"/>
    </source>
</evidence>
<dbReference type="AlphaFoldDB" id="A0A101KTT5"/>
<sequence length="68" mass="7662">MCNQQYECAINEAGRLPTVFAIFYPVLLRQRERIGENANGSLETHAMFAQIGPGLFWIPLKSQLIHSA</sequence>
<organism evidence="1 2">
    <name type="scientific">Rhizobium loti</name>
    <name type="common">Mesorhizobium loti</name>
    <dbReference type="NCBI Taxonomy" id="381"/>
    <lineage>
        <taxon>Bacteria</taxon>
        <taxon>Pseudomonadati</taxon>
        <taxon>Pseudomonadota</taxon>
        <taxon>Alphaproteobacteria</taxon>
        <taxon>Hyphomicrobiales</taxon>
        <taxon>Phyllobacteriaceae</taxon>
        <taxon>Mesorhizobium</taxon>
    </lineage>
</organism>
<proteinExistence type="predicted"/>
<evidence type="ECO:0000313" key="2">
    <source>
        <dbReference type="Proteomes" id="UP000053176"/>
    </source>
</evidence>
<name>A0A101KTT5_RHILI</name>
<dbReference type="EMBL" id="LPWA01000101">
    <property type="protein sequence ID" value="KUM26859.1"/>
    <property type="molecule type" value="Genomic_DNA"/>
</dbReference>
<protein>
    <submittedName>
        <fullName evidence="1">Uncharacterized protein</fullName>
    </submittedName>
</protein>
<accession>A0A101KTT5</accession>